<comment type="similarity">
    <text evidence="1 5">Belongs to the NAD(P)-dependent epimerase/dehydratase family. Fucose synthase subfamily.</text>
</comment>
<evidence type="ECO:0000256" key="3">
    <source>
        <dbReference type="ARBA" id="ARBA00023002"/>
    </source>
</evidence>
<evidence type="ECO:0000256" key="5">
    <source>
        <dbReference type="HAMAP-Rule" id="MF_00956"/>
    </source>
</evidence>
<dbReference type="CDD" id="cd05239">
    <property type="entry name" value="GDP_FS_SDR_e"/>
    <property type="match status" value="1"/>
</dbReference>
<evidence type="ECO:0000256" key="2">
    <source>
        <dbReference type="ARBA" id="ARBA00022857"/>
    </source>
</evidence>
<dbReference type="GO" id="GO:0070401">
    <property type="term" value="F:NADP+ binding"/>
    <property type="evidence" value="ECO:0007669"/>
    <property type="project" value="UniProtKB-UniRule"/>
</dbReference>
<dbReference type="PANTHER" id="PTHR43238">
    <property type="entry name" value="GDP-L-FUCOSE SYNTHASE"/>
    <property type="match status" value="1"/>
</dbReference>
<dbReference type="InterPro" id="IPR028614">
    <property type="entry name" value="GDP_fucose/colitose_synth"/>
</dbReference>
<feature type="binding site" evidence="5">
    <location>
        <position position="268"/>
    </location>
    <ligand>
        <name>substrate</name>
    </ligand>
</feature>
<name>A0A398DVX0_9BACT</name>
<dbReference type="EMBL" id="QXIY01000040">
    <property type="protein sequence ID" value="RIE16047.1"/>
    <property type="molecule type" value="Genomic_DNA"/>
</dbReference>
<dbReference type="HAMAP" id="MF_00956">
    <property type="entry name" value="GDP_fucose_synth"/>
    <property type="match status" value="1"/>
</dbReference>
<feature type="site" description="Important for catalytic activity" evidence="5">
    <location>
        <position position="108"/>
    </location>
</feature>
<dbReference type="PANTHER" id="PTHR43238:SF1">
    <property type="entry name" value="GDP-L-FUCOSE SYNTHASE"/>
    <property type="match status" value="1"/>
</dbReference>
<feature type="binding site" evidence="5">
    <location>
        <position position="208"/>
    </location>
    <ligand>
        <name>substrate</name>
    </ligand>
</feature>
<comment type="caution">
    <text evidence="7">The sequence shown here is derived from an EMBL/GenBank/DDBJ whole genome shotgun (WGS) entry which is preliminary data.</text>
</comment>
<dbReference type="EC" id="1.1.1.271" evidence="5"/>
<evidence type="ECO:0000313" key="8">
    <source>
        <dbReference type="Proteomes" id="UP000266113"/>
    </source>
</evidence>
<feature type="binding site" evidence="5">
    <location>
        <position position="201"/>
    </location>
    <ligand>
        <name>substrate</name>
    </ligand>
</feature>
<feature type="binding site" evidence="5">
    <location>
        <begin position="9"/>
        <end position="15"/>
    </location>
    <ligand>
        <name>NADP(+)</name>
        <dbReference type="ChEBI" id="CHEBI:58349"/>
    </ligand>
</feature>
<feature type="binding site" evidence="5">
    <location>
        <position position="139"/>
    </location>
    <ligand>
        <name>NADP(+)</name>
        <dbReference type="ChEBI" id="CHEBI:58349"/>
    </ligand>
</feature>
<comment type="function">
    <text evidence="5">Catalyzes the two-step NADP-dependent conversion of GDP-4-dehydro-6-deoxy-D-mannose to GDP-fucose, involving an epimerase and a reductase reaction.</text>
</comment>
<dbReference type="GO" id="GO:0042351">
    <property type="term" value="P:'de novo' GDP-L-fucose biosynthetic process"/>
    <property type="evidence" value="ECO:0007669"/>
    <property type="project" value="UniProtKB-UniRule"/>
</dbReference>
<keyword evidence="8" id="KW-1185">Reference proteome</keyword>
<evidence type="ECO:0000256" key="4">
    <source>
        <dbReference type="ARBA" id="ARBA00023235"/>
    </source>
</evidence>
<comment type="catalytic activity">
    <reaction evidence="5">
        <text>GDP-beta-L-fucose + NADP(+) = GDP-4-dehydro-alpha-D-rhamnose + NADPH + H(+)</text>
        <dbReference type="Rhea" id="RHEA:18885"/>
        <dbReference type="ChEBI" id="CHEBI:15378"/>
        <dbReference type="ChEBI" id="CHEBI:57273"/>
        <dbReference type="ChEBI" id="CHEBI:57783"/>
        <dbReference type="ChEBI" id="CHEBI:57964"/>
        <dbReference type="ChEBI" id="CHEBI:58349"/>
        <dbReference type="EC" id="1.1.1.271"/>
    </reaction>
</comment>
<dbReference type="GO" id="GO:0016853">
    <property type="term" value="F:isomerase activity"/>
    <property type="evidence" value="ECO:0007669"/>
    <property type="project" value="UniProtKB-KW"/>
</dbReference>
<dbReference type="InterPro" id="IPR036291">
    <property type="entry name" value="NAD(P)-bd_dom_sf"/>
</dbReference>
<keyword evidence="5" id="KW-0511">Multifunctional enzyme</keyword>
<feature type="binding site" evidence="5">
    <location>
        <begin position="162"/>
        <end position="165"/>
    </location>
    <ligand>
        <name>NADP(+)</name>
        <dbReference type="ChEBI" id="CHEBI:58349"/>
    </ligand>
</feature>
<organism evidence="7 8">
    <name type="scientific">Candidatus Cryosericum septentrionale</name>
    <dbReference type="NCBI Taxonomy" id="2290913"/>
    <lineage>
        <taxon>Bacteria</taxon>
        <taxon>Pseudomonadati</taxon>
        <taxon>Caldisericota/Cryosericota group</taxon>
        <taxon>Candidatus Cryosericota</taxon>
        <taxon>Candidatus Cryosericia</taxon>
        <taxon>Candidatus Cryosericales</taxon>
        <taxon>Candidatus Cryosericaceae</taxon>
        <taxon>Candidatus Cryosericum</taxon>
    </lineage>
</organism>
<dbReference type="Proteomes" id="UP000266113">
    <property type="component" value="Unassembled WGS sequence"/>
</dbReference>
<protein>
    <recommendedName>
        <fullName evidence="5">GDP-L-fucose synthase</fullName>
        <ecNumber evidence="5">1.1.1.271</ecNumber>
    </recommendedName>
    <alternativeName>
        <fullName evidence="5">GDP-4-keto-6-deoxy-D-mannose-3,5-epimerase-4-reductase</fullName>
    </alternativeName>
</protein>
<feature type="binding site" evidence="5">
    <location>
        <position position="178"/>
    </location>
    <ligand>
        <name>NADP(+)</name>
        <dbReference type="ChEBI" id="CHEBI:58349"/>
    </ligand>
</feature>
<keyword evidence="4 5" id="KW-0413">Isomerase</keyword>
<feature type="domain" description="NAD-dependent epimerase/dehydratase" evidence="6">
    <location>
        <begin position="5"/>
        <end position="236"/>
    </location>
</feature>
<evidence type="ECO:0000259" key="6">
    <source>
        <dbReference type="Pfam" id="PF01370"/>
    </source>
</evidence>
<keyword evidence="2 5" id="KW-0521">NADP</keyword>
<evidence type="ECO:0000256" key="1">
    <source>
        <dbReference type="ARBA" id="ARBA00005959"/>
    </source>
</evidence>
<dbReference type="SUPFAM" id="SSF51735">
    <property type="entry name" value="NAD(P)-binding Rossmann-fold domains"/>
    <property type="match status" value="1"/>
</dbReference>
<feature type="active site" description="Proton donor/acceptor" evidence="5">
    <location>
        <position position="135"/>
    </location>
</feature>
<dbReference type="AlphaFoldDB" id="A0A398DVX0"/>
<dbReference type="InterPro" id="IPR001509">
    <property type="entry name" value="Epimerase_deHydtase"/>
</dbReference>
<dbReference type="Gene3D" id="3.90.25.10">
    <property type="entry name" value="UDP-galactose 4-epimerase, domain 1"/>
    <property type="match status" value="1"/>
</dbReference>
<proteinExistence type="inferred from homology"/>
<comment type="pathway">
    <text evidence="5">Nucleotide-sugar biosynthesis; GDP-L-fucose biosynthesis via de novo pathway; GDP-L-fucose from GDP-alpha-D-mannose: step 2/2.</text>
</comment>
<sequence>MEGTILLTGASGMVGSAIYRLLENRAEIQLLAPGYHELDLTDQTQVDRYFSIHSPEIVLMIAARVGGIAANKADPVGFLSENTRIQLNLFEACQKHGVRKSLFLGSSCIYPRECPQPMKEEYLLTGPLEPTNEGYALAKILGLKLAQYYYRQYGMLTICPIPCNIYGTNDHFDLQNSHVLSALVRRFVDSQDNASSEVVLWGTGAARREFIHVEDVAEALLFMLQHVETPEPINLGTGTDISVRDLAHLVAELVGYTGDIKWDSSMPDGMLRKCLDVSRFDAMGYRPRISLRDGVTRTIDEYRERKRTGTV</sequence>
<dbReference type="Pfam" id="PF01370">
    <property type="entry name" value="Epimerase"/>
    <property type="match status" value="1"/>
</dbReference>
<feature type="binding site" evidence="5">
    <location>
        <position position="186"/>
    </location>
    <ligand>
        <name>substrate</name>
    </ligand>
</feature>
<gene>
    <name evidence="5" type="primary">fcl</name>
    <name evidence="7" type="ORF">SMC1_08980</name>
</gene>
<feature type="site" description="Important for catalytic activity" evidence="5">
    <location>
        <position position="106"/>
    </location>
</feature>
<dbReference type="UniPathway" id="UPA00128">
    <property type="reaction ID" value="UER00191"/>
</dbReference>
<dbReference type="Gene3D" id="3.40.50.720">
    <property type="entry name" value="NAD(P)-binding Rossmann-like Domain"/>
    <property type="match status" value="1"/>
</dbReference>
<accession>A0A398DVX0</accession>
<dbReference type="OrthoDB" id="9811425at2"/>
<feature type="binding site" evidence="5">
    <location>
        <begin position="104"/>
        <end position="107"/>
    </location>
    <ligand>
        <name>NADP(+)</name>
        <dbReference type="ChEBI" id="CHEBI:58349"/>
    </ligand>
</feature>
<evidence type="ECO:0000313" key="7">
    <source>
        <dbReference type="EMBL" id="RIE16047.1"/>
    </source>
</evidence>
<keyword evidence="3 5" id="KW-0560">Oxidoreductase</keyword>
<reference evidence="7 8" key="1">
    <citation type="submission" date="2018-09" db="EMBL/GenBank/DDBJ databases">
        <title>Discovery and Ecogenomic Context for Candidatus Cryosericales, a Global Caldiserica Order Active in Thawing Permafrost.</title>
        <authorList>
            <person name="Martinez M.A."/>
            <person name="Woodcroft B.J."/>
            <person name="Ignacio Espinoza J.C."/>
            <person name="Zayed A."/>
            <person name="Singleton C.M."/>
            <person name="Boyd J."/>
            <person name="Li Y.-F."/>
            <person name="Purvine S."/>
            <person name="Maughan H."/>
            <person name="Hodgkins S.B."/>
            <person name="Anderson D."/>
            <person name="Sederholm M."/>
            <person name="Temperton B."/>
            <person name="Saleska S.R."/>
            <person name="Tyson G.W."/>
            <person name="Rich V.I."/>
        </authorList>
    </citation>
    <scope>NUCLEOTIDE SEQUENCE [LARGE SCALE GENOMIC DNA]</scope>
    <source>
        <strain evidence="7 8">SMC1</strain>
    </source>
</reference>
<dbReference type="GO" id="GO:0050577">
    <property type="term" value="F:GDP-L-fucose synthase activity"/>
    <property type="evidence" value="ECO:0007669"/>
    <property type="project" value="UniProtKB-UniRule"/>
</dbReference>